<organism evidence="1 2">
    <name type="scientific">Botrytis paeoniae</name>
    <dbReference type="NCBI Taxonomy" id="278948"/>
    <lineage>
        <taxon>Eukaryota</taxon>
        <taxon>Fungi</taxon>
        <taxon>Dikarya</taxon>
        <taxon>Ascomycota</taxon>
        <taxon>Pezizomycotina</taxon>
        <taxon>Leotiomycetes</taxon>
        <taxon>Helotiales</taxon>
        <taxon>Sclerotiniaceae</taxon>
        <taxon>Botrytis</taxon>
    </lineage>
</organism>
<dbReference type="EMBL" id="PQXI01000050">
    <property type="protein sequence ID" value="TGO26963.1"/>
    <property type="molecule type" value="Genomic_DNA"/>
</dbReference>
<sequence length="60" mass="6757">MAMKDLHNRHMNMKLTGSKVLKPSNKPPVSLVEKGQNLRLPVCFFRTMGLLYNVAVVAEC</sequence>
<reference evidence="1 2" key="1">
    <citation type="submission" date="2017-12" db="EMBL/GenBank/DDBJ databases">
        <title>Comparative genomics of Botrytis spp.</title>
        <authorList>
            <person name="Valero-Jimenez C.A."/>
            <person name="Tapia P."/>
            <person name="Veloso J."/>
            <person name="Silva-Moreno E."/>
            <person name="Staats M."/>
            <person name="Valdes J.H."/>
            <person name="Van Kan J.A.L."/>
        </authorList>
    </citation>
    <scope>NUCLEOTIDE SEQUENCE [LARGE SCALE GENOMIC DNA]</scope>
    <source>
        <strain evidence="1 2">Bp0003</strain>
    </source>
</reference>
<evidence type="ECO:0000313" key="1">
    <source>
        <dbReference type="EMBL" id="TGO26963.1"/>
    </source>
</evidence>
<protein>
    <submittedName>
        <fullName evidence="1">Uncharacterized protein</fullName>
    </submittedName>
</protein>
<comment type="caution">
    <text evidence="1">The sequence shown here is derived from an EMBL/GenBank/DDBJ whole genome shotgun (WGS) entry which is preliminary data.</text>
</comment>
<dbReference type="AlphaFoldDB" id="A0A4Z1FXT1"/>
<name>A0A4Z1FXT1_9HELO</name>
<gene>
    <name evidence="1" type="ORF">BPAE_0050g00520</name>
</gene>
<dbReference type="Proteomes" id="UP000297910">
    <property type="component" value="Unassembled WGS sequence"/>
</dbReference>
<accession>A0A4Z1FXT1</accession>
<proteinExistence type="predicted"/>
<evidence type="ECO:0000313" key="2">
    <source>
        <dbReference type="Proteomes" id="UP000297910"/>
    </source>
</evidence>
<keyword evidence="2" id="KW-1185">Reference proteome</keyword>